<evidence type="ECO:0000256" key="1">
    <source>
        <dbReference type="ARBA" id="ARBA00007435"/>
    </source>
</evidence>
<dbReference type="EMBL" id="JBHTJH010000017">
    <property type="protein sequence ID" value="MFD0863838.1"/>
    <property type="molecule type" value="Genomic_DNA"/>
</dbReference>
<keyword evidence="4" id="KW-1185">Reference proteome</keyword>
<dbReference type="PROSITE" id="PS50164">
    <property type="entry name" value="GIY_YIG"/>
    <property type="match status" value="1"/>
</dbReference>
<protein>
    <submittedName>
        <fullName evidence="3">GIY-YIG nuclease family protein</fullName>
    </submittedName>
</protein>
<dbReference type="RefSeq" id="WP_386410321.1">
    <property type="nucleotide sequence ID" value="NZ_JBHTJH010000017.1"/>
</dbReference>
<dbReference type="SUPFAM" id="SSF82771">
    <property type="entry name" value="GIY-YIG endonuclease"/>
    <property type="match status" value="1"/>
</dbReference>
<gene>
    <name evidence="3" type="ORF">ACFQ1M_16600</name>
</gene>
<dbReference type="Proteomes" id="UP001596978">
    <property type="component" value="Unassembled WGS sequence"/>
</dbReference>
<organism evidence="3 4">
    <name type="scientific">Sungkyunkwania multivorans</name>
    <dbReference type="NCBI Taxonomy" id="1173618"/>
    <lineage>
        <taxon>Bacteria</taxon>
        <taxon>Pseudomonadati</taxon>
        <taxon>Bacteroidota</taxon>
        <taxon>Flavobacteriia</taxon>
        <taxon>Flavobacteriales</taxon>
        <taxon>Flavobacteriaceae</taxon>
        <taxon>Sungkyunkwania</taxon>
    </lineage>
</organism>
<dbReference type="PANTHER" id="PTHR34477">
    <property type="entry name" value="UPF0213 PROTEIN YHBQ"/>
    <property type="match status" value="1"/>
</dbReference>
<dbReference type="Pfam" id="PF01541">
    <property type="entry name" value="GIY-YIG"/>
    <property type="match status" value="1"/>
</dbReference>
<dbReference type="CDD" id="cd10449">
    <property type="entry name" value="GIY-YIG_SLX1_like"/>
    <property type="match status" value="1"/>
</dbReference>
<accession>A0ABW3D5I2</accession>
<sequence length="93" mass="11245">MLLTVSVPIFPYMFYTYIIQSEKDGSYYTGYSSDLDDRLLRHNTGKSRYTSKRMPWVLVYSEVFTTKTEAIKRERFLKRQKSREFYERMIASK</sequence>
<comment type="caution">
    <text evidence="3">The sequence shown here is derived from an EMBL/GenBank/DDBJ whole genome shotgun (WGS) entry which is preliminary data.</text>
</comment>
<reference evidence="4" key="1">
    <citation type="journal article" date="2019" name="Int. J. Syst. Evol. Microbiol.">
        <title>The Global Catalogue of Microorganisms (GCM) 10K type strain sequencing project: providing services to taxonomists for standard genome sequencing and annotation.</title>
        <authorList>
            <consortium name="The Broad Institute Genomics Platform"/>
            <consortium name="The Broad Institute Genome Sequencing Center for Infectious Disease"/>
            <person name="Wu L."/>
            <person name="Ma J."/>
        </authorList>
    </citation>
    <scope>NUCLEOTIDE SEQUENCE [LARGE SCALE GENOMIC DNA]</scope>
    <source>
        <strain evidence="4">CCUG 62952</strain>
    </source>
</reference>
<dbReference type="Gene3D" id="3.40.1440.10">
    <property type="entry name" value="GIY-YIG endonuclease"/>
    <property type="match status" value="1"/>
</dbReference>
<dbReference type="InterPro" id="IPR000305">
    <property type="entry name" value="GIY-YIG_endonuc"/>
</dbReference>
<feature type="domain" description="GIY-YIG" evidence="2">
    <location>
        <begin position="12"/>
        <end position="88"/>
    </location>
</feature>
<evidence type="ECO:0000313" key="4">
    <source>
        <dbReference type="Proteomes" id="UP001596978"/>
    </source>
</evidence>
<dbReference type="InterPro" id="IPR035901">
    <property type="entry name" value="GIY-YIG_endonuc_sf"/>
</dbReference>
<proteinExistence type="inferred from homology"/>
<dbReference type="PANTHER" id="PTHR34477:SF1">
    <property type="entry name" value="UPF0213 PROTEIN YHBQ"/>
    <property type="match status" value="1"/>
</dbReference>
<evidence type="ECO:0000313" key="3">
    <source>
        <dbReference type="EMBL" id="MFD0863838.1"/>
    </source>
</evidence>
<name>A0ABW3D5I2_9FLAO</name>
<comment type="similarity">
    <text evidence="1">Belongs to the UPF0213 family.</text>
</comment>
<evidence type="ECO:0000259" key="2">
    <source>
        <dbReference type="PROSITE" id="PS50164"/>
    </source>
</evidence>
<dbReference type="InterPro" id="IPR050190">
    <property type="entry name" value="UPF0213_domain"/>
</dbReference>